<name>A0A1I6XA89_9HYPH</name>
<evidence type="ECO:0000256" key="1">
    <source>
        <dbReference type="SAM" id="Coils"/>
    </source>
</evidence>
<keyword evidence="3" id="KW-1185">Reference proteome</keyword>
<proteinExistence type="predicted"/>
<feature type="coiled-coil region" evidence="1">
    <location>
        <begin position="91"/>
        <end position="124"/>
    </location>
</feature>
<dbReference type="AlphaFoldDB" id="A0A1I6XA89"/>
<reference evidence="3" key="1">
    <citation type="submission" date="2016-10" db="EMBL/GenBank/DDBJ databases">
        <authorList>
            <person name="Varghese N."/>
            <person name="Submissions S."/>
        </authorList>
    </citation>
    <scope>NUCLEOTIDE SEQUENCE [LARGE SCALE GENOMIC DNA]</scope>
    <source>
        <strain evidence="3">DSM 17465</strain>
    </source>
</reference>
<gene>
    <name evidence="2" type="ORF">SAMN05444141_10128</name>
</gene>
<sequence>MFLALALLGLLLLVAGIISIIVPLKFIGISSRKKALIPLLAGFVVLGVASSQLDTEHNQAAQEAGFDSVKDYRHAKELGISSPEEYAPIKAKALAEEKAKAEAIAKAEAEREKEERAKQLALDTQKAKDAGFASVEEFEAAKKAGFDTADAYAEHMKKEAFFAVPAEQTQFVAAVQKATESYRAAKNELAQGGTRSKRKENVCAVLSSLEVQNWVGQLEQLTSNSDGLGVISVRLADGVTVKTWNNAFSDIGDNTLIEPSSALFSKVAELSKNQRIRFSGRFFSSDLDCIKEPSISLRGSMTDPEYIMRFYNIETP</sequence>
<keyword evidence="1" id="KW-0175">Coiled coil</keyword>
<organism evidence="2 3">
    <name type="scientific">Pseudovibrio denitrificans</name>
    <dbReference type="NCBI Taxonomy" id="258256"/>
    <lineage>
        <taxon>Bacteria</taxon>
        <taxon>Pseudomonadati</taxon>
        <taxon>Pseudomonadota</taxon>
        <taxon>Alphaproteobacteria</taxon>
        <taxon>Hyphomicrobiales</taxon>
        <taxon>Stappiaceae</taxon>
        <taxon>Pseudovibrio</taxon>
    </lineage>
</organism>
<dbReference type="Proteomes" id="UP000183371">
    <property type="component" value="Unassembled WGS sequence"/>
</dbReference>
<dbReference type="EMBL" id="FPBD01000001">
    <property type="protein sequence ID" value="SFT34951.1"/>
    <property type="molecule type" value="Genomic_DNA"/>
</dbReference>
<evidence type="ECO:0000313" key="3">
    <source>
        <dbReference type="Proteomes" id="UP000183371"/>
    </source>
</evidence>
<protein>
    <submittedName>
        <fullName evidence="2">Uncharacterized protein</fullName>
    </submittedName>
</protein>
<evidence type="ECO:0000313" key="2">
    <source>
        <dbReference type="EMBL" id="SFT34951.1"/>
    </source>
</evidence>
<dbReference type="RefSeq" id="WP_054785179.1">
    <property type="nucleotide sequence ID" value="NZ_FPBD01000001.1"/>
</dbReference>
<accession>A0A1I6XA89</accession>